<accession>A0A0P7B8H0</accession>
<dbReference type="Gene3D" id="1.25.40.20">
    <property type="entry name" value="Ankyrin repeat-containing domain"/>
    <property type="match status" value="1"/>
</dbReference>
<dbReference type="InterPro" id="IPR010730">
    <property type="entry name" value="HET"/>
</dbReference>
<dbReference type="PROSITE" id="PS50297">
    <property type="entry name" value="ANK_REP_REGION"/>
    <property type="match status" value="2"/>
</dbReference>
<evidence type="ECO:0000259" key="2">
    <source>
        <dbReference type="Pfam" id="PF06985"/>
    </source>
</evidence>
<dbReference type="OrthoDB" id="4476201at2759"/>
<dbReference type="PROSITE" id="PS50088">
    <property type="entry name" value="ANK_REPEAT"/>
    <property type="match status" value="2"/>
</dbReference>
<evidence type="ECO:0000313" key="4">
    <source>
        <dbReference type="Proteomes" id="UP000050424"/>
    </source>
</evidence>
<evidence type="ECO:0000256" key="1">
    <source>
        <dbReference type="PROSITE-ProRule" id="PRU00023"/>
    </source>
</evidence>
<evidence type="ECO:0000313" key="3">
    <source>
        <dbReference type="EMBL" id="KPM35304.1"/>
    </source>
</evidence>
<feature type="repeat" description="ANK" evidence="1">
    <location>
        <begin position="159"/>
        <end position="191"/>
    </location>
</feature>
<dbReference type="AlphaFoldDB" id="A0A0P7B8H0"/>
<dbReference type="Pfam" id="PF06985">
    <property type="entry name" value="HET"/>
    <property type="match status" value="1"/>
</dbReference>
<feature type="domain" description="Heterokaryon incompatibility" evidence="2">
    <location>
        <begin position="235"/>
        <end position="346"/>
    </location>
</feature>
<dbReference type="InterPro" id="IPR052895">
    <property type="entry name" value="HetReg/Transcr_Mod"/>
</dbReference>
<gene>
    <name evidence="3" type="ORF">AK830_g11259</name>
</gene>
<dbReference type="InterPro" id="IPR002110">
    <property type="entry name" value="Ankyrin_rpt"/>
</dbReference>
<dbReference type="SMART" id="SM00248">
    <property type="entry name" value="ANK"/>
    <property type="match status" value="3"/>
</dbReference>
<keyword evidence="1" id="KW-0040">ANK repeat</keyword>
<organism evidence="3 4">
    <name type="scientific">Neonectria ditissima</name>
    <dbReference type="NCBI Taxonomy" id="78410"/>
    <lineage>
        <taxon>Eukaryota</taxon>
        <taxon>Fungi</taxon>
        <taxon>Dikarya</taxon>
        <taxon>Ascomycota</taxon>
        <taxon>Pezizomycotina</taxon>
        <taxon>Sordariomycetes</taxon>
        <taxon>Hypocreomycetidae</taxon>
        <taxon>Hypocreales</taxon>
        <taxon>Nectriaceae</taxon>
        <taxon>Neonectria</taxon>
    </lineage>
</organism>
<reference evidence="3 4" key="1">
    <citation type="submission" date="2015-09" db="EMBL/GenBank/DDBJ databases">
        <title>Draft genome of a European isolate of the apple canker pathogen Neonectria ditissima.</title>
        <authorList>
            <person name="Gomez-Cortecero A."/>
            <person name="Harrison R.J."/>
            <person name="Armitage A.D."/>
        </authorList>
    </citation>
    <scope>NUCLEOTIDE SEQUENCE [LARGE SCALE GENOMIC DNA]</scope>
    <source>
        <strain evidence="3 4">R09/05</strain>
    </source>
</reference>
<dbReference type="InterPro" id="IPR036770">
    <property type="entry name" value="Ankyrin_rpt-contain_sf"/>
</dbReference>
<dbReference type="EMBL" id="LKCW01000260">
    <property type="protein sequence ID" value="KPM35304.1"/>
    <property type="molecule type" value="Genomic_DNA"/>
</dbReference>
<dbReference type="PANTHER" id="PTHR24148">
    <property type="entry name" value="ANKYRIN REPEAT DOMAIN-CONTAINING PROTEIN 39 HOMOLOG-RELATED"/>
    <property type="match status" value="1"/>
</dbReference>
<sequence length="863" mass="95011">MCSAHVQGRTGQRSFVYESLPASCIRLLERAGRDPDGTLRFNMRSYDIEVEEVLYHCLSYTWGNPHANGVTSLAHFESVNAQYTPENGVPIIVNGRKLRIQRNLHDALSTASETAYVDELNRTIGQGQTYLHFAAGKGLGTVVERRIRRGMRVNLSDDYGRTALHYAAEHGHVDCVEMLCKAGSIRMVRDNNGNTPLDLAKASSHAAVVSALESRSNWADPEPTTLAKSPSGADDLIWADAICINQGDVEEKSAQVSMMDRIYSKATFVLAWLGPEDDEAEEGLRIVKTLAVHIDRFKQSQIVPYGGHDKENYEASGVPFISRSEWNALAGIFQRQWFKRAWIVQEAVLPDILLMYCGRQKVAWYELGAVAEALRLNEAKLGTSRSKTFVPANQIAVAVEWNMAEIYKWRTFMGAAMGHDADTALRYKQAFTLEELVQCFWTFLASDPRDKVFSLHGIVNLFGKQRLVSDYRRSVVSVYTGAARQIMLEAGNLSLLSSCIVSRNRREGLPSWVPDFGLPGVNGIPNLFSADKGLQYRPLQVDRLDSPILATRGMRLGEISQVANRPASRPGDKFLFDQSWLKLALSLKVGEGIGTTLCVSNILWRTLCMDMSYGSFFDAKKFGPRAPDDFGRQFKIFIMVMILAGADAQVLKHFGIEQSVENGGITVIAEPYNPFEQDMGLTLDSLDALSTNDGIECCTPTRAEVMAMWNSPQYTISRLTRANADGSPVDTSVPAEVLQGKARIVGSGIPETGSELFGRCLSFATAYNVAYGGRRLFTLGDLYLGTGPLSAEAGDEVWILPGLSTPAVLRRIDAKSGEKAVEESLVAGAGGYRFVGAAYVHGIMRGEAVERGSWAKLEEIELA</sequence>
<proteinExistence type="predicted"/>
<comment type="caution">
    <text evidence="3">The sequence shown here is derived from an EMBL/GenBank/DDBJ whole genome shotgun (WGS) entry which is preliminary data.</text>
</comment>
<feature type="repeat" description="ANK" evidence="1">
    <location>
        <begin position="126"/>
        <end position="158"/>
    </location>
</feature>
<dbReference type="STRING" id="78410.A0A0P7B8H0"/>
<dbReference type="PANTHER" id="PTHR24148:SF64">
    <property type="entry name" value="HETEROKARYON INCOMPATIBILITY DOMAIN-CONTAINING PROTEIN"/>
    <property type="match status" value="1"/>
</dbReference>
<name>A0A0P7B8H0_9HYPO</name>
<dbReference type="Pfam" id="PF12796">
    <property type="entry name" value="Ank_2"/>
    <property type="match status" value="1"/>
</dbReference>
<keyword evidence="4" id="KW-1185">Reference proteome</keyword>
<dbReference type="SUPFAM" id="SSF48403">
    <property type="entry name" value="Ankyrin repeat"/>
    <property type="match status" value="1"/>
</dbReference>
<protein>
    <recommendedName>
        <fullName evidence="2">Heterokaryon incompatibility domain-containing protein</fullName>
    </recommendedName>
</protein>
<dbReference type="Proteomes" id="UP000050424">
    <property type="component" value="Unassembled WGS sequence"/>
</dbReference>